<keyword evidence="1" id="KW-0479">Metal-binding</keyword>
<dbReference type="SUPFAM" id="SSF54593">
    <property type="entry name" value="Glyoxalase/Bleomycin resistance protein/Dihydroxybiphenyl dioxygenase"/>
    <property type="match status" value="1"/>
</dbReference>
<dbReference type="InterPro" id="IPR037523">
    <property type="entry name" value="VOC_core"/>
</dbReference>
<dbReference type="FunFam" id="3.10.180.10:FF:000039">
    <property type="entry name" value="Trihydroxytoluene oxygenase (AFU_orthologue AFUA_8G02470)"/>
    <property type="match status" value="1"/>
</dbReference>
<comment type="caution">
    <text evidence="4">The sequence shown here is derived from an EMBL/GenBank/DDBJ whole genome shotgun (WGS) entry which is preliminary data.</text>
</comment>
<dbReference type="PROSITE" id="PS51819">
    <property type="entry name" value="VOC"/>
    <property type="match status" value="2"/>
</dbReference>
<evidence type="ECO:0000313" key="5">
    <source>
        <dbReference type="Proteomes" id="UP000730481"/>
    </source>
</evidence>
<evidence type="ECO:0000259" key="3">
    <source>
        <dbReference type="PROSITE" id="PS51819"/>
    </source>
</evidence>
<evidence type="ECO:0000313" key="4">
    <source>
        <dbReference type="EMBL" id="KAF4334391.1"/>
    </source>
</evidence>
<dbReference type="PANTHER" id="PTHR43048">
    <property type="entry name" value="METHYLMALONYL-COA EPIMERASE"/>
    <property type="match status" value="1"/>
</dbReference>
<accession>A0A9P5DRF5</accession>
<evidence type="ECO:0000256" key="1">
    <source>
        <dbReference type="ARBA" id="ARBA00022723"/>
    </source>
</evidence>
<name>A0A9P5DRF5_9HYPO</name>
<gene>
    <name evidence="4" type="ORF">FBEOM_11783</name>
</gene>
<dbReference type="PANTHER" id="PTHR43048:SF3">
    <property type="entry name" value="METHYLMALONYL-COA EPIMERASE, MITOCHONDRIAL"/>
    <property type="match status" value="1"/>
</dbReference>
<dbReference type="FunFam" id="3.10.180.10:FF:000034">
    <property type="entry name" value="Glyoxalase/Bleomycin resistance protein/Dihydroxybiphenyl dioxygenase"/>
    <property type="match status" value="1"/>
</dbReference>
<dbReference type="GO" id="GO:0046872">
    <property type="term" value="F:metal ion binding"/>
    <property type="evidence" value="ECO:0007669"/>
    <property type="project" value="UniProtKB-KW"/>
</dbReference>
<feature type="compositionally biased region" description="Polar residues" evidence="2">
    <location>
        <begin position="291"/>
        <end position="300"/>
    </location>
</feature>
<organism evidence="4 5">
    <name type="scientific">Fusarium beomiforme</name>
    <dbReference type="NCBI Taxonomy" id="44412"/>
    <lineage>
        <taxon>Eukaryota</taxon>
        <taxon>Fungi</taxon>
        <taxon>Dikarya</taxon>
        <taxon>Ascomycota</taxon>
        <taxon>Pezizomycotina</taxon>
        <taxon>Sordariomycetes</taxon>
        <taxon>Hypocreomycetidae</taxon>
        <taxon>Hypocreales</taxon>
        <taxon>Nectriaceae</taxon>
        <taxon>Fusarium</taxon>
        <taxon>Fusarium burgessii species complex</taxon>
    </lineage>
</organism>
<protein>
    <submittedName>
        <fullName evidence="4">Oxidoreductase</fullName>
    </submittedName>
</protein>
<feature type="domain" description="VOC" evidence="3">
    <location>
        <begin position="161"/>
        <end position="284"/>
    </location>
</feature>
<proteinExistence type="predicted"/>
<feature type="region of interest" description="Disordered" evidence="2">
    <location>
        <begin position="290"/>
        <end position="317"/>
    </location>
</feature>
<dbReference type="Gene3D" id="3.10.180.10">
    <property type="entry name" value="2,3-Dihydroxybiphenyl 1,2-Dioxygenase, domain 1"/>
    <property type="match status" value="2"/>
</dbReference>
<dbReference type="GO" id="GO:0004493">
    <property type="term" value="F:methylmalonyl-CoA epimerase activity"/>
    <property type="evidence" value="ECO:0007669"/>
    <property type="project" value="TreeGrafter"/>
</dbReference>
<dbReference type="AlphaFoldDB" id="A0A9P5DRF5"/>
<sequence>MAESESFKKINLVRIAHVFYQHADAAKQTRFLQDFGLEITKHVGPKTYFRGTGPEPFLYCLISSDKNEFGGVAFVVESRDDLELAAKTLPGATGIREMTDEPGGGVCVTFKDPTDGFPFHLVYGQTLVDPTEEAKLPKTNFVRIHFSVPFCTCTCPSPVHKLGHVGMCVTNFANAYDFYTSRFNFVPSDLVHDETGRDISAFLHLDRGSELVDHHCFFFFQGPKSHVHHSSFETRDFDTQLLGHDWLRQRGYENCWGVGRHIMGSQIFDYWFDPSRFILEHYVDGDLVDSSHPTQRSKASPDSLHVWGPDLPESFLE</sequence>
<keyword evidence="5" id="KW-1185">Reference proteome</keyword>
<dbReference type="InterPro" id="IPR051785">
    <property type="entry name" value="MMCE/EMCE_epimerase"/>
</dbReference>
<dbReference type="Pfam" id="PF00903">
    <property type="entry name" value="Glyoxalase"/>
    <property type="match status" value="1"/>
</dbReference>
<dbReference type="InterPro" id="IPR004360">
    <property type="entry name" value="Glyas_Fos-R_dOase_dom"/>
</dbReference>
<feature type="domain" description="VOC" evidence="3">
    <location>
        <begin position="14"/>
        <end position="124"/>
    </location>
</feature>
<dbReference type="GO" id="GO:0005739">
    <property type="term" value="C:mitochondrion"/>
    <property type="evidence" value="ECO:0007669"/>
    <property type="project" value="TreeGrafter"/>
</dbReference>
<dbReference type="InterPro" id="IPR029068">
    <property type="entry name" value="Glyas_Bleomycin-R_OHBP_Dase"/>
</dbReference>
<evidence type="ECO:0000256" key="2">
    <source>
        <dbReference type="SAM" id="MobiDB-lite"/>
    </source>
</evidence>
<reference evidence="4" key="2">
    <citation type="submission" date="2020-02" db="EMBL/GenBank/DDBJ databases">
        <title>Identification and distribution of gene clusters putatively required for synthesis of sphingolipid metabolism inhibitors in phylogenetically diverse species of the filamentous fungus Fusarium.</title>
        <authorList>
            <person name="Kim H.-S."/>
            <person name="Busman M."/>
            <person name="Brown D.W."/>
            <person name="Divon H."/>
            <person name="Uhlig S."/>
            <person name="Proctor R.H."/>
        </authorList>
    </citation>
    <scope>NUCLEOTIDE SEQUENCE</scope>
    <source>
        <strain evidence="4">NRRL 25174</strain>
    </source>
</reference>
<dbReference type="Proteomes" id="UP000730481">
    <property type="component" value="Unassembled WGS sequence"/>
</dbReference>
<dbReference type="GO" id="GO:0046491">
    <property type="term" value="P:L-methylmalonyl-CoA metabolic process"/>
    <property type="evidence" value="ECO:0007669"/>
    <property type="project" value="TreeGrafter"/>
</dbReference>
<dbReference type="EMBL" id="PVQB02000693">
    <property type="protein sequence ID" value="KAF4334391.1"/>
    <property type="molecule type" value="Genomic_DNA"/>
</dbReference>
<reference evidence="4" key="1">
    <citation type="journal article" date="2017" name="Mycologia">
        <title>Fusarium algeriense, sp. nov., a novel toxigenic crown rot pathogen of durum wheat from Algeria is nested in the Fusarium burgessii species complex.</title>
        <authorList>
            <person name="Laraba I."/>
            <person name="Keddad A."/>
            <person name="Boureghda H."/>
            <person name="Abdallah N."/>
            <person name="Vaughan M.M."/>
            <person name="Proctor R.H."/>
            <person name="Busman M."/>
            <person name="O'Donnell K."/>
        </authorList>
    </citation>
    <scope>NUCLEOTIDE SEQUENCE</scope>
    <source>
        <strain evidence="4">NRRL 25174</strain>
    </source>
</reference>
<dbReference type="OrthoDB" id="3360610at2759"/>